<evidence type="ECO:0000256" key="1">
    <source>
        <dbReference type="ARBA" id="ARBA00022705"/>
    </source>
</evidence>
<dbReference type="CDD" id="cd00009">
    <property type="entry name" value="AAA"/>
    <property type="match status" value="1"/>
</dbReference>
<dbReference type="AlphaFoldDB" id="A0A6C0EYX4"/>
<evidence type="ECO:0000259" key="4">
    <source>
        <dbReference type="SMART" id="SM00382"/>
    </source>
</evidence>
<dbReference type="PANTHER" id="PTHR11669:SF20">
    <property type="entry name" value="REPLICATION FACTOR C SUBUNIT 4"/>
    <property type="match status" value="1"/>
</dbReference>
<dbReference type="GO" id="GO:0006281">
    <property type="term" value="P:DNA repair"/>
    <property type="evidence" value="ECO:0007669"/>
    <property type="project" value="TreeGrafter"/>
</dbReference>
<protein>
    <recommendedName>
        <fullName evidence="4">AAA+ ATPase domain-containing protein</fullName>
    </recommendedName>
</protein>
<dbReference type="EMBL" id="MN738999">
    <property type="protein sequence ID" value="QHT34374.1"/>
    <property type="molecule type" value="Genomic_DNA"/>
</dbReference>
<dbReference type="InterPro" id="IPR003593">
    <property type="entry name" value="AAA+_ATPase"/>
</dbReference>
<dbReference type="GO" id="GO:0005524">
    <property type="term" value="F:ATP binding"/>
    <property type="evidence" value="ECO:0007669"/>
    <property type="project" value="UniProtKB-KW"/>
</dbReference>
<organism evidence="5">
    <name type="scientific">viral metagenome</name>
    <dbReference type="NCBI Taxonomy" id="1070528"/>
    <lineage>
        <taxon>unclassified sequences</taxon>
        <taxon>metagenomes</taxon>
        <taxon>organismal metagenomes</taxon>
    </lineage>
</organism>
<name>A0A6C0EYX4_9ZZZZ</name>
<evidence type="ECO:0000256" key="3">
    <source>
        <dbReference type="ARBA" id="ARBA00022840"/>
    </source>
</evidence>
<accession>A0A6C0EYX4</accession>
<dbReference type="Pfam" id="PF00004">
    <property type="entry name" value="AAA"/>
    <property type="match status" value="1"/>
</dbReference>
<dbReference type="InterPro" id="IPR027417">
    <property type="entry name" value="P-loop_NTPase"/>
</dbReference>
<dbReference type="InterPro" id="IPR003959">
    <property type="entry name" value="ATPase_AAA_core"/>
</dbReference>
<keyword evidence="1" id="KW-0235">DNA replication</keyword>
<evidence type="ECO:0000313" key="5">
    <source>
        <dbReference type="EMBL" id="QHT34374.1"/>
    </source>
</evidence>
<proteinExistence type="predicted"/>
<dbReference type="InterPro" id="IPR050238">
    <property type="entry name" value="DNA_Rep/Repair_Clamp_Loader"/>
</dbReference>
<dbReference type="SMART" id="SM00382">
    <property type="entry name" value="AAA"/>
    <property type="match status" value="1"/>
</dbReference>
<keyword evidence="3" id="KW-0067">ATP-binding</keyword>
<dbReference type="GO" id="GO:0005663">
    <property type="term" value="C:DNA replication factor C complex"/>
    <property type="evidence" value="ECO:0007669"/>
    <property type="project" value="TreeGrafter"/>
</dbReference>
<dbReference type="Gene3D" id="1.10.8.60">
    <property type="match status" value="1"/>
</dbReference>
<dbReference type="GO" id="GO:0005634">
    <property type="term" value="C:nucleus"/>
    <property type="evidence" value="ECO:0007669"/>
    <property type="project" value="TreeGrafter"/>
</dbReference>
<feature type="domain" description="AAA+ ATPase" evidence="4">
    <location>
        <begin position="49"/>
        <end position="174"/>
    </location>
</feature>
<dbReference type="Gene3D" id="3.40.50.300">
    <property type="entry name" value="P-loop containing nucleotide triphosphate hydrolases"/>
    <property type="match status" value="1"/>
</dbReference>
<dbReference type="SUPFAM" id="SSF52540">
    <property type="entry name" value="P-loop containing nucleoside triphosphate hydrolases"/>
    <property type="match status" value="1"/>
</dbReference>
<keyword evidence="2" id="KW-0547">Nucleotide-binding</keyword>
<dbReference type="PANTHER" id="PTHR11669">
    <property type="entry name" value="REPLICATION FACTOR C / DNA POLYMERASE III GAMMA-TAU SUBUNIT"/>
    <property type="match status" value="1"/>
</dbReference>
<reference evidence="5" key="1">
    <citation type="journal article" date="2020" name="Nature">
        <title>Giant virus diversity and host interactions through global metagenomics.</title>
        <authorList>
            <person name="Schulz F."/>
            <person name="Roux S."/>
            <person name="Paez-Espino D."/>
            <person name="Jungbluth S."/>
            <person name="Walsh D.A."/>
            <person name="Denef V.J."/>
            <person name="McMahon K.D."/>
            <person name="Konstantinidis K.T."/>
            <person name="Eloe-Fadrosh E.A."/>
            <person name="Kyrpides N.C."/>
            <person name="Woyke T."/>
        </authorList>
    </citation>
    <scope>NUCLEOTIDE SEQUENCE</scope>
    <source>
        <strain evidence="5">GVMAG-M-3300009163-63</strain>
    </source>
</reference>
<dbReference type="GO" id="GO:0016887">
    <property type="term" value="F:ATP hydrolysis activity"/>
    <property type="evidence" value="ECO:0007669"/>
    <property type="project" value="InterPro"/>
</dbReference>
<dbReference type="GO" id="GO:0003689">
    <property type="term" value="F:DNA clamp loader activity"/>
    <property type="evidence" value="ECO:0007669"/>
    <property type="project" value="TreeGrafter"/>
</dbReference>
<dbReference type="GO" id="GO:0006261">
    <property type="term" value="P:DNA-templated DNA replication"/>
    <property type="evidence" value="ECO:0007669"/>
    <property type="project" value="TreeGrafter"/>
</dbReference>
<sequence>MSCADIKGNINDVYSSTPWVEKYRPARFDDIVLDDINKKILLSIIENNYFPNLLLYGPPGTGKTTTIINLVNAYQEKYNQKNKGLMIHLNASDERGIDIIRNQINGFVTSRSMFGEGMKFVILDEVDYMTKNAQTALRYLLNNYNNIVNVRFCLICNYISRIDEALQTEFVRMRFNQLPESKILCFLKKINIAENLNVDEDILVSIQRHFNSDIRSMINYMQANQHLIHNCNVITNAVWENITKLFKSRVKSSIIIDKLNEISLYYNIERRNIIKNYLNYIIRHHPQYITPIFLNFIENVVHIQDCKAEYLLQYFVLKITTLIK</sequence>
<evidence type="ECO:0000256" key="2">
    <source>
        <dbReference type="ARBA" id="ARBA00022741"/>
    </source>
</evidence>